<reference evidence="2" key="1">
    <citation type="submission" date="2022-08" db="EMBL/GenBank/DDBJ databases">
        <title>Mycobacterium kiyosense sp. nov., scotochromogenic slow-glowing species isolated from respiratory specimens.</title>
        <authorList>
            <person name="Fukano H."/>
            <person name="Kazumi Y."/>
            <person name="Sakagami N."/>
            <person name="Ato M."/>
            <person name="Mitarai S."/>
            <person name="Hoshino Y."/>
        </authorList>
    </citation>
    <scope>NUCLEOTIDE SEQUENCE</scope>
    <source>
        <strain evidence="2">1413</strain>
        <strain evidence="1">SRL2020-028</strain>
    </source>
</reference>
<dbReference type="Proteomes" id="UP001165663">
    <property type="component" value="Unassembled WGS sequence"/>
</dbReference>
<keyword evidence="3" id="KW-1185">Reference proteome</keyword>
<name>A0A9P3UWU8_9MYCO</name>
<evidence type="ECO:0000313" key="2">
    <source>
        <dbReference type="EMBL" id="GLD29536.1"/>
    </source>
</evidence>
<dbReference type="EMBL" id="BRXE01000001">
    <property type="protein sequence ID" value="GLB81071.1"/>
    <property type="molecule type" value="Genomic_DNA"/>
</dbReference>
<dbReference type="AlphaFoldDB" id="A0A9P3UWU8"/>
<dbReference type="PANTHER" id="PTHR10668">
    <property type="entry name" value="PHYTOENE DEHYDROGENASE"/>
    <property type="match status" value="1"/>
</dbReference>
<dbReference type="PROSITE" id="PS51257">
    <property type="entry name" value="PROKAR_LIPOPROTEIN"/>
    <property type="match status" value="1"/>
</dbReference>
<gene>
    <name evidence="2" type="primary">crtO_3</name>
    <name evidence="2" type="ORF">Mkiyose1413_14190</name>
    <name evidence="1" type="ORF">SRL2020028_03270</name>
</gene>
<protein>
    <submittedName>
        <fullName evidence="2">Beta-carotene ketolase</fullName>
    </submittedName>
</protein>
<dbReference type="PANTHER" id="PTHR10668:SF103">
    <property type="entry name" value="PYRIDINE NUCLEOTIDE-DISULFIDE OXIDOREDUCTASE DOMAIN-CONTAINING PROTEIN 2"/>
    <property type="match status" value="1"/>
</dbReference>
<proteinExistence type="predicted"/>
<dbReference type="GeneID" id="83627403"/>
<sequence>MTERNADVVVVGSGHNGLVAACYLAKAGLDVLVLEAHHTPGGMTATNPMPEAPEHFANDASIQPSLFRTTPISRELGLESKYGLRMRVIDPPHVHMQEDGSSLALWRDPRKTADELSYFSPRDAAEYLEMFETIRAAVDIGLPFMMANPLRPGIQTILKMLKATGVHRRRLAAIGRWAAGSFSETLDETFESDIIKAQLAINLPFTPFATDGGGWGMIYLGIMSKYGTAMFEGGTGNFPRALIECLNDFRGRVRCSAEVDELIVHGGRVTGVRLVDGEEVYARRGVLTACSPKTTLTRLLPRGVLPWKMQARADNIPTRVRGIADFKMDVAVKGRLDTSRHERWRGDGVDLRLGANSFNTWQEVLGAERACRRGDIPEHVCGLGQVTTAMAPELAPKGHDTFWMWCGLTPADPDADWDTVRAQLQNAAIKHVDKFYVGVDELRIGVRTLVLPDIEDRFHAIDGSVYHVVR</sequence>
<comment type="caution">
    <text evidence="2">The sequence shown here is derived from an EMBL/GenBank/DDBJ whole genome shotgun (WGS) entry which is preliminary data.</text>
</comment>
<dbReference type="SUPFAM" id="SSF51905">
    <property type="entry name" value="FAD/NAD(P)-binding domain"/>
    <property type="match status" value="1"/>
</dbReference>
<dbReference type="RefSeq" id="WP_238304809.1">
    <property type="nucleotide sequence ID" value="NZ_BRXE01000001.1"/>
</dbReference>
<organism evidence="2 3">
    <name type="scientific">Mycobacterium kiyosense</name>
    <dbReference type="NCBI Taxonomy" id="2871094"/>
    <lineage>
        <taxon>Bacteria</taxon>
        <taxon>Bacillati</taxon>
        <taxon>Actinomycetota</taxon>
        <taxon>Actinomycetes</taxon>
        <taxon>Mycobacteriales</taxon>
        <taxon>Mycobacteriaceae</taxon>
        <taxon>Mycobacterium</taxon>
    </lineage>
</organism>
<evidence type="ECO:0000313" key="3">
    <source>
        <dbReference type="Proteomes" id="UP001064782"/>
    </source>
</evidence>
<dbReference type="Gene3D" id="3.50.50.60">
    <property type="entry name" value="FAD/NAD(P)-binding domain"/>
    <property type="match status" value="2"/>
</dbReference>
<evidence type="ECO:0000313" key="1">
    <source>
        <dbReference type="EMBL" id="GLB81071.1"/>
    </source>
</evidence>
<dbReference type="EMBL" id="BRZI01000006">
    <property type="protein sequence ID" value="GLD29536.1"/>
    <property type="molecule type" value="Genomic_DNA"/>
</dbReference>
<dbReference type="Pfam" id="PF13450">
    <property type="entry name" value="NAD_binding_8"/>
    <property type="match status" value="1"/>
</dbReference>
<dbReference type="InterPro" id="IPR036188">
    <property type="entry name" value="FAD/NAD-bd_sf"/>
</dbReference>
<dbReference type="Proteomes" id="UP001064782">
    <property type="component" value="Unassembled WGS sequence"/>
</dbReference>
<accession>A0A9P3UWU8</accession>